<sequence>MDIDEILKNMTIEEKISLIVGAGLSKRVPSAAGETRSIDRLGIPSIVLSDGPAGVRISPIRIGEVGTYYATAFPNEIVLASTWNRDIVEAVGRAIGEEARDYGIDVILAPGLNMHRIPLCGRNFEYFSEDPLLAGELAAAYVRGVQSVGVGATLKHLVANEQEVNRFTINVIVSERTLREIYLRAFEIAIEKSKPWAIMAAYNKLNGKYCTQNEWLLTKVLREEWEYNGLVMTDWGAGDNPIEQIKAGIDLIMPGDEKILQSLLEAYKKGLIDEKIIDERARRVLELILKSPTYKGHRPSNKPDLDVHAKIAYEAAVEGFVLLKNNGVLPISKDAKIALFGKGSYLTIKGGLGSGDTHPRYVVSIANGLKERGIRIDEDLEKIYTSLPQFWMLRFYEWIVNEVVKGGDIKPLCSSIIEHFDSFVRSSGINVDEYLDDMVIEKAAREDDVAIITVSRVSGEGWDRSGGKGDFYLSDSELNLIKKVSDAFHKHGKKVIVLLNIPSPIEIVSWRDYVDAILVIWTPGQEAGRAVADILLGIVSPSGKLPLTWPKDLYETPAMRTYPGVPKYNPQYVVYEEDIYMGYRFYDTFAVEPAYEFGYGLSYTKFEYSNLVITREDNIIKIRLKVKNCGQYPGKEVVQVYIRSPRGKLNKPFQELKGFYKTRSLKSDEEEDVYIEIPIKYLASFNGALWIVERGEYEIRVGSSSRDIRLVGKLSIDNDICFNKRWNIVPCMD</sequence>
<dbReference type="Gene3D" id="3.40.50.1700">
    <property type="entry name" value="Glycoside hydrolase family 3 C-terminal domain"/>
    <property type="match status" value="1"/>
</dbReference>
<dbReference type="SMART" id="SM01217">
    <property type="entry name" value="Fn3_like"/>
    <property type="match status" value="1"/>
</dbReference>
<dbReference type="EMBL" id="CP002098">
    <property type="protein sequence ID" value="ADM28597.1"/>
    <property type="molecule type" value="Genomic_DNA"/>
</dbReference>
<dbReference type="InterPro" id="IPR050288">
    <property type="entry name" value="Cellulose_deg_GH3"/>
</dbReference>
<proteinExistence type="inferred from homology"/>
<dbReference type="InterPro" id="IPR017853">
    <property type="entry name" value="GH"/>
</dbReference>
<dbReference type="EC" id="3.2.1.21" evidence="5"/>
<evidence type="ECO:0000313" key="5">
    <source>
        <dbReference type="EMBL" id="ADM28597.1"/>
    </source>
</evidence>
<keyword evidence="2 5" id="KW-0378">Hydrolase</keyword>
<dbReference type="InterPro" id="IPR026891">
    <property type="entry name" value="Fn3-like"/>
</dbReference>
<dbReference type="KEGG" id="iag:Igag_1800"/>
<dbReference type="InterPro" id="IPR001764">
    <property type="entry name" value="Glyco_hydro_3_N"/>
</dbReference>
<evidence type="ECO:0000313" key="6">
    <source>
        <dbReference type="Proteomes" id="UP000001304"/>
    </source>
</evidence>
<feature type="domain" description="Fibronectin type III-like" evidence="4">
    <location>
        <begin position="636"/>
        <end position="705"/>
    </location>
</feature>
<dbReference type="PANTHER" id="PTHR42715:SF10">
    <property type="entry name" value="BETA-GLUCOSIDASE"/>
    <property type="match status" value="1"/>
</dbReference>
<dbReference type="Pfam" id="PF00933">
    <property type="entry name" value="Glyco_hydro_3"/>
    <property type="match status" value="1"/>
</dbReference>
<reference evidence="5 6" key="1">
    <citation type="journal article" date="2010" name="Stand. Genomic Sci.">
        <title>Complete genome sequence of Ignisphaera aggregans type strain (AQ1.S1).</title>
        <authorList>
            <person name="Goker M."/>
            <person name="Held B."/>
            <person name="Lapidus A."/>
            <person name="Nolan M."/>
            <person name="Spring S."/>
            <person name="Yasawong M."/>
            <person name="Lucas S."/>
            <person name="Glavina Del Rio T."/>
            <person name="Tice H."/>
            <person name="Cheng J.F."/>
            <person name="Goodwin L."/>
            <person name="Tapia R."/>
            <person name="Pitluck S."/>
            <person name="Liolios K."/>
            <person name="Ivanova N."/>
            <person name="Mavromatis K."/>
            <person name="Mikhailova N."/>
            <person name="Pati A."/>
            <person name="Chen A."/>
            <person name="Palaniappan K."/>
            <person name="Brambilla E."/>
            <person name="Land M."/>
            <person name="Hauser L."/>
            <person name="Chang Y.J."/>
            <person name="Jeffries C.D."/>
            <person name="Brettin T."/>
            <person name="Detter J.C."/>
            <person name="Han C."/>
            <person name="Rohde M."/>
            <person name="Sikorski J."/>
            <person name="Woyke T."/>
            <person name="Bristow J."/>
            <person name="Eisen J.A."/>
            <person name="Markowitz V."/>
            <person name="Hugenholtz P."/>
            <person name="Kyrpides N.C."/>
            <person name="Klenk H.P."/>
        </authorList>
    </citation>
    <scope>NUCLEOTIDE SEQUENCE [LARGE SCALE GENOMIC DNA]</scope>
    <source>
        <strain evidence="6">DSM 17230 / JCM 13409 / AQ1.S1</strain>
    </source>
</reference>
<dbReference type="PRINTS" id="PR00133">
    <property type="entry name" value="GLHYDRLASE3"/>
</dbReference>
<dbReference type="SMR" id="E0SSL2"/>
<dbReference type="Pfam" id="PF01915">
    <property type="entry name" value="Glyco_hydro_3_C"/>
    <property type="match status" value="1"/>
</dbReference>
<dbReference type="HOGENOM" id="CLU_004542_4_1_2"/>
<name>E0SSL2_IGNAA</name>
<comment type="similarity">
    <text evidence="1">Belongs to the glycosyl hydrolase 3 family.</text>
</comment>
<dbReference type="Proteomes" id="UP000001304">
    <property type="component" value="Chromosome"/>
</dbReference>
<dbReference type="SUPFAM" id="SSF52279">
    <property type="entry name" value="Beta-D-glucan exohydrolase, C-terminal domain"/>
    <property type="match status" value="1"/>
</dbReference>
<organism evidence="5 6">
    <name type="scientific">Ignisphaera aggregans (strain DSM 17230 / JCM 13409 / AQ1.S1)</name>
    <dbReference type="NCBI Taxonomy" id="583356"/>
    <lineage>
        <taxon>Archaea</taxon>
        <taxon>Thermoproteota</taxon>
        <taxon>Thermoprotei</taxon>
        <taxon>Desulfurococcales</taxon>
        <taxon>Desulfurococcaceae</taxon>
        <taxon>Ignisphaera</taxon>
    </lineage>
</organism>
<dbReference type="Gene3D" id="2.60.40.10">
    <property type="entry name" value="Immunoglobulins"/>
    <property type="match status" value="1"/>
</dbReference>
<dbReference type="CAZy" id="GH3">
    <property type="family name" value="Glycoside Hydrolase Family 3"/>
</dbReference>
<evidence type="ECO:0000256" key="3">
    <source>
        <dbReference type="ARBA" id="ARBA00023277"/>
    </source>
</evidence>
<keyword evidence="6" id="KW-1185">Reference proteome</keyword>
<dbReference type="STRING" id="583356.Igag_1800"/>
<dbReference type="InterPro" id="IPR019800">
    <property type="entry name" value="Glyco_hydro_3_AS"/>
</dbReference>
<dbReference type="InterPro" id="IPR013783">
    <property type="entry name" value="Ig-like_fold"/>
</dbReference>
<protein>
    <submittedName>
        <fullName evidence="5">Beta-glucosidase</fullName>
        <ecNumber evidence="5">3.2.1.21</ecNumber>
    </submittedName>
</protein>
<dbReference type="PANTHER" id="PTHR42715">
    <property type="entry name" value="BETA-GLUCOSIDASE"/>
    <property type="match status" value="1"/>
</dbReference>
<dbReference type="GO" id="GO:0008422">
    <property type="term" value="F:beta-glucosidase activity"/>
    <property type="evidence" value="ECO:0007669"/>
    <property type="project" value="UniProtKB-EC"/>
</dbReference>
<dbReference type="Pfam" id="PF14310">
    <property type="entry name" value="Fn3-like"/>
    <property type="match status" value="1"/>
</dbReference>
<dbReference type="BioCyc" id="IAGG583356:GHAH-1787-MONOMER"/>
<dbReference type="SUPFAM" id="SSF51445">
    <property type="entry name" value="(Trans)glycosidases"/>
    <property type="match status" value="1"/>
</dbReference>
<dbReference type="InterPro" id="IPR002772">
    <property type="entry name" value="Glyco_hydro_3_C"/>
</dbReference>
<dbReference type="PROSITE" id="PS00775">
    <property type="entry name" value="GLYCOSYL_HYDROL_F3"/>
    <property type="match status" value="1"/>
</dbReference>
<gene>
    <name evidence="5" type="ordered locus">Igag_1800</name>
</gene>
<evidence type="ECO:0000256" key="1">
    <source>
        <dbReference type="ARBA" id="ARBA00005336"/>
    </source>
</evidence>
<dbReference type="GO" id="GO:0005975">
    <property type="term" value="P:carbohydrate metabolic process"/>
    <property type="evidence" value="ECO:0007669"/>
    <property type="project" value="InterPro"/>
</dbReference>
<accession>E0SSL2</accession>
<evidence type="ECO:0000256" key="2">
    <source>
        <dbReference type="ARBA" id="ARBA00022801"/>
    </source>
</evidence>
<dbReference type="InterPro" id="IPR036881">
    <property type="entry name" value="Glyco_hydro_3_C_sf"/>
</dbReference>
<dbReference type="AlphaFoldDB" id="E0SSL2"/>
<keyword evidence="3" id="KW-0119">Carbohydrate metabolism</keyword>
<dbReference type="InterPro" id="IPR036962">
    <property type="entry name" value="Glyco_hydro_3_N_sf"/>
</dbReference>
<dbReference type="Gene3D" id="3.20.20.300">
    <property type="entry name" value="Glycoside hydrolase, family 3, N-terminal domain"/>
    <property type="match status" value="1"/>
</dbReference>
<keyword evidence="5" id="KW-0326">Glycosidase</keyword>
<evidence type="ECO:0000259" key="4">
    <source>
        <dbReference type="SMART" id="SM01217"/>
    </source>
</evidence>